<dbReference type="PANTHER" id="PTHR44846">
    <property type="entry name" value="MANNOSYL-D-GLYCERATE TRANSPORT/METABOLISM SYSTEM REPRESSOR MNGR-RELATED"/>
    <property type="match status" value="1"/>
</dbReference>
<gene>
    <name evidence="5" type="primary">phnF</name>
    <name evidence="5" type="ORF">C1O66_02605</name>
</gene>
<evidence type="ECO:0000313" key="6">
    <source>
        <dbReference type="Proteomes" id="UP000235916"/>
    </source>
</evidence>
<comment type="caution">
    <text evidence="5">The sequence shown here is derived from an EMBL/GenBank/DDBJ whole genome shotgun (WGS) entry which is preliminary data.</text>
</comment>
<dbReference type="InterPro" id="IPR036388">
    <property type="entry name" value="WH-like_DNA-bd_sf"/>
</dbReference>
<dbReference type="Gene3D" id="1.10.10.10">
    <property type="entry name" value="Winged helix-like DNA-binding domain superfamily/Winged helix DNA-binding domain"/>
    <property type="match status" value="1"/>
</dbReference>
<proteinExistence type="predicted"/>
<dbReference type="SUPFAM" id="SSF64288">
    <property type="entry name" value="Chorismate lyase-like"/>
    <property type="match status" value="1"/>
</dbReference>
<dbReference type="PROSITE" id="PS50949">
    <property type="entry name" value="HTH_GNTR"/>
    <property type="match status" value="1"/>
</dbReference>
<dbReference type="InterPro" id="IPR036390">
    <property type="entry name" value="WH_DNA-bd_sf"/>
</dbReference>
<dbReference type="GO" id="GO:0045892">
    <property type="term" value="P:negative regulation of DNA-templated transcription"/>
    <property type="evidence" value="ECO:0007669"/>
    <property type="project" value="TreeGrafter"/>
</dbReference>
<evidence type="ECO:0000256" key="1">
    <source>
        <dbReference type="ARBA" id="ARBA00023015"/>
    </source>
</evidence>
<dbReference type="InterPro" id="IPR011663">
    <property type="entry name" value="UTRA"/>
</dbReference>
<accession>A0A2N8L3K8</accession>
<dbReference type="RefSeq" id="WP_102766422.1">
    <property type="nucleotide sequence ID" value="NZ_POSP01000001.1"/>
</dbReference>
<evidence type="ECO:0000313" key="5">
    <source>
        <dbReference type="EMBL" id="PND40288.1"/>
    </source>
</evidence>
<dbReference type="SMART" id="SM00866">
    <property type="entry name" value="UTRA"/>
    <property type="match status" value="1"/>
</dbReference>
<dbReference type="InterPro" id="IPR028978">
    <property type="entry name" value="Chorismate_lyase_/UTRA_dom_sf"/>
</dbReference>
<dbReference type="Pfam" id="PF07702">
    <property type="entry name" value="UTRA"/>
    <property type="match status" value="1"/>
</dbReference>
<organism evidence="5 6">
    <name type="scientific">Kinneretia aquatilis</name>
    <dbReference type="NCBI Taxonomy" id="2070761"/>
    <lineage>
        <taxon>Bacteria</taxon>
        <taxon>Pseudomonadati</taxon>
        <taxon>Pseudomonadota</taxon>
        <taxon>Betaproteobacteria</taxon>
        <taxon>Burkholderiales</taxon>
        <taxon>Sphaerotilaceae</taxon>
        <taxon>Roseateles</taxon>
    </lineage>
</organism>
<evidence type="ECO:0000256" key="2">
    <source>
        <dbReference type="ARBA" id="ARBA00023125"/>
    </source>
</evidence>
<keyword evidence="1" id="KW-0805">Transcription regulation</keyword>
<dbReference type="EMBL" id="POSP01000001">
    <property type="protein sequence ID" value="PND40288.1"/>
    <property type="molecule type" value="Genomic_DNA"/>
</dbReference>
<sequence>MQEQRGQVVERGTGVAVWRQIEAALLRDIRERHYAAGERIPNETELAERFGCNRHTVRRALGVLEREGLLRVEQGRGTFVQEHAIAYSVGKRTRFSQNLSGQGRSGRIELLRASELPATPELAQALELAPGTPLLQLLTLGHAGAGSGGQDAAAPRAINLARHSFEAARFAGLDALLRETGSITQALQHFGVKDYTRGQTRVMAAMPDAEAARLLAQPRSRPVLLVDSVNRCSEQGRVFQHTLAQFSGDWVQLVFEP</sequence>
<dbReference type="InterPro" id="IPR000524">
    <property type="entry name" value="Tscrpt_reg_HTH_GntR"/>
</dbReference>
<feature type="domain" description="HTH gntR-type" evidence="4">
    <location>
        <begin position="15"/>
        <end position="83"/>
    </location>
</feature>
<keyword evidence="2" id="KW-0238">DNA-binding</keyword>
<dbReference type="PRINTS" id="PR00035">
    <property type="entry name" value="HTHGNTR"/>
</dbReference>
<dbReference type="NCBIfam" id="TIGR02325">
    <property type="entry name" value="C_P_lyase_phnF"/>
    <property type="match status" value="1"/>
</dbReference>
<dbReference type="SUPFAM" id="SSF46785">
    <property type="entry name" value="Winged helix' DNA-binding domain"/>
    <property type="match status" value="1"/>
</dbReference>
<name>A0A2N8L3K8_9BURK</name>
<evidence type="ECO:0000259" key="4">
    <source>
        <dbReference type="PROSITE" id="PS50949"/>
    </source>
</evidence>
<dbReference type="Gene3D" id="3.40.1410.10">
    <property type="entry name" value="Chorismate lyase-like"/>
    <property type="match status" value="1"/>
</dbReference>
<dbReference type="GO" id="GO:0003677">
    <property type="term" value="F:DNA binding"/>
    <property type="evidence" value="ECO:0007669"/>
    <property type="project" value="UniProtKB-KW"/>
</dbReference>
<dbReference type="InterPro" id="IPR012702">
    <property type="entry name" value="CP_lyase_PhnF"/>
</dbReference>
<dbReference type="CDD" id="cd07377">
    <property type="entry name" value="WHTH_GntR"/>
    <property type="match status" value="1"/>
</dbReference>
<dbReference type="SMART" id="SM00345">
    <property type="entry name" value="HTH_GNTR"/>
    <property type="match status" value="1"/>
</dbReference>
<keyword evidence="6" id="KW-1185">Reference proteome</keyword>
<dbReference type="GO" id="GO:0003700">
    <property type="term" value="F:DNA-binding transcription factor activity"/>
    <property type="evidence" value="ECO:0007669"/>
    <property type="project" value="InterPro"/>
</dbReference>
<dbReference type="Proteomes" id="UP000235916">
    <property type="component" value="Unassembled WGS sequence"/>
</dbReference>
<dbReference type="InterPro" id="IPR050679">
    <property type="entry name" value="Bact_HTH_transcr_reg"/>
</dbReference>
<reference evidence="5 6" key="1">
    <citation type="submission" date="2018-01" db="EMBL/GenBank/DDBJ databases">
        <title>Draft genome sequence of Paucibacter aquatile CR182 isolated from freshwater of the Nakdong River.</title>
        <authorList>
            <person name="Choi A."/>
            <person name="Chung E.J."/>
        </authorList>
    </citation>
    <scope>NUCLEOTIDE SEQUENCE [LARGE SCALE GENOMIC DNA]</scope>
    <source>
        <strain evidence="5 6">CR182</strain>
    </source>
</reference>
<protein>
    <submittedName>
        <fullName evidence="5">Phosphonate metabolism transcriptional regulator PhnF</fullName>
    </submittedName>
</protein>
<keyword evidence="3" id="KW-0804">Transcription</keyword>
<dbReference type="Pfam" id="PF00392">
    <property type="entry name" value="GntR"/>
    <property type="match status" value="1"/>
</dbReference>
<dbReference type="AlphaFoldDB" id="A0A2N8L3K8"/>
<dbReference type="OrthoDB" id="6626198at2"/>
<dbReference type="PANTHER" id="PTHR44846:SF1">
    <property type="entry name" value="MANNOSYL-D-GLYCERATE TRANSPORT_METABOLISM SYSTEM REPRESSOR MNGR-RELATED"/>
    <property type="match status" value="1"/>
</dbReference>
<evidence type="ECO:0000256" key="3">
    <source>
        <dbReference type="ARBA" id="ARBA00023163"/>
    </source>
</evidence>